<dbReference type="EMBL" id="CP136051">
    <property type="protein sequence ID" value="WOK08270.1"/>
    <property type="molecule type" value="Genomic_DNA"/>
</dbReference>
<dbReference type="Proteomes" id="UP001302349">
    <property type="component" value="Chromosome"/>
</dbReference>
<dbReference type="Pfam" id="PF00248">
    <property type="entry name" value="Aldo_ket_red"/>
    <property type="match status" value="1"/>
</dbReference>
<gene>
    <name evidence="2" type="ORF">RT717_06420</name>
</gene>
<reference evidence="2 3" key="1">
    <citation type="journal article" date="2023" name="Microbiol. Resour. Announc.">
        <title>Complete Genome Sequence of Imperialibacter roseus strain P4T.</title>
        <authorList>
            <person name="Tizabi D.R."/>
            <person name="Bachvaroff T."/>
            <person name="Hill R.T."/>
        </authorList>
    </citation>
    <scope>NUCLEOTIDE SEQUENCE [LARGE SCALE GENOMIC DNA]</scope>
    <source>
        <strain evidence="2 3">P4T</strain>
    </source>
</reference>
<name>A0ABZ0IV70_9BACT</name>
<dbReference type="PANTHER" id="PTHR43638:SF3">
    <property type="entry name" value="ALDEHYDE REDUCTASE"/>
    <property type="match status" value="1"/>
</dbReference>
<dbReference type="SUPFAM" id="SSF51430">
    <property type="entry name" value="NAD(P)-linked oxidoreductase"/>
    <property type="match status" value="1"/>
</dbReference>
<dbReference type="PANTHER" id="PTHR43638">
    <property type="entry name" value="OXIDOREDUCTASE, ALDO/KETO REDUCTASE FAMILY PROTEIN"/>
    <property type="match status" value="1"/>
</dbReference>
<sequence length="305" mass="34018">MTRESFLKKSLLTAAGLYLTPGLVSAFGNQMLMKTIPSTGEQIPAIGMGSWLTFNVGESEHERAPMRNVLMEFINQGGRVIDSSPMYGRSEQVIGELAAELEVTDKLWVATKVWTQGKAAGKRQIENSLGHFRKWPSVLQVHNLVDLDTHLETLRSLKGEGKLKYVGVTHYLDHAHKQLAEIIKREKLDFIQINFSVRNTAAEDYLLPLAADRGVAVIINQPFETGGLFNYIQGVSLPAWAKEYGINSWAAYFLKYIISNPAVTCTIPATTQVAHVKENMAACYGELPDQATRIKMKDYFKKNAL</sequence>
<evidence type="ECO:0000313" key="3">
    <source>
        <dbReference type="Proteomes" id="UP001302349"/>
    </source>
</evidence>
<evidence type="ECO:0000313" key="2">
    <source>
        <dbReference type="EMBL" id="WOK08270.1"/>
    </source>
</evidence>
<accession>A0ABZ0IV70</accession>
<dbReference type="InterPro" id="IPR036812">
    <property type="entry name" value="NAD(P)_OxRdtase_dom_sf"/>
</dbReference>
<dbReference type="Gene3D" id="3.20.20.100">
    <property type="entry name" value="NADP-dependent oxidoreductase domain"/>
    <property type="match status" value="1"/>
</dbReference>
<proteinExistence type="predicted"/>
<organism evidence="2 3">
    <name type="scientific">Imperialibacter roseus</name>
    <dbReference type="NCBI Taxonomy" id="1324217"/>
    <lineage>
        <taxon>Bacteria</taxon>
        <taxon>Pseudomonadati</taxon>
        <taxon>Bacteroidota</taxon>
        <taxon>Cytophagia</taxon>
        <taxon>Cytophagales</taxon>
        <taxon>Flammeovirgaceae</taxon>
        <taxon>Imperialibacter</taxon>
    </lineage>
</organism>
<keyword evidence="3" id="KW-1185">Reference proteome</keyword>
<protein>
    <submittedName>
        <fullName evidence="2">Aldo/keto reductase</fullName>
    </submittedName>
</protein>
<dbReference type="RefSeq" id="WP_317490916.1">
    <property type="nucleotide sequence ID" value="NZ_CP136051.1"/>
</dbReference>
<feature type="domain" description="NADP-dependent oxidoreductase" evidence="1">
    <location>
        <begin position="46"/>
        <end position="290"/>
    </location>
</feature>
<evidence type="ECO:0000259" key="1">
    <source>
        <dbReference type="Pfam" id="PF00248"/>
    </source>
</evidence>
<dbReference type="InterPro" id="IPR023210">
    <property type="entry name" value="NADP_OxRdtase_dom"/>
</dbReference>
<dbReference type="CDD" id="cd19095">
    <property type="entry name" value="AKR_PA4992-like"/>
    <property type="match status" value="1"/>
</dbReference>